<evidence type="ECO:0000313" key="4">
    <source>
        <dbReference type="Proteomes" id="UP001498476"/>
    </source>
</evidence>
<keyword evidence="4" id="KW-1185">Reference proteome</keyword>
<keyword evidence="1" id="KW-0175">Coiled coil</keyword>
<evidence type="ECO:0000313" key="3">
    <source>
        <dbReference type="EMBL" id="KAK7409367.1"/>
    </source>
</evidence>
<proteinExistence type="predicted"/>
<feature type="region of interest" description="Disordered" evidence="2">
    <location>
        <begin position="111"/>
        <end position="145"/>
    </location>
</feature>
<evidence type="ECO:0000256" key="2">
    <source>
        <dbReference type="SAM" id="MobiDB-lite"/>
    </source>
</evidence>
<reference evidence="3 4" key="1">
    <citation type="journal article" date="2025" name="Microbiol. Resour. Announc.">
        <title>Draft genome sequences for Neonectria magnoliae and Neonectria punicea, canker pathogens of Liriodendron tulipifera and Acer saccharum in West Virginia.</title>
        <authorList>
            <person name="Petronek H.M."/>
            <person name="Kasson M.T."/>
            <person name="Metheny A.M."/>
            <person name="Stauder C.M."/>
            <person name="Lovett B."/>
            <person name="Lynch S.C."/>
            <person name="Garnas J.R."/>
            <person name="Kasson L.R."/>
            <person name="Stajich J.E."/>
        </authorList>
    </citation>
    <scope>NUCLEOTIDE SEQUENCE [LARGE SCALE GENOMIC DNA]</scope>
    <source>
        <strain evidence="3 4">NRRL 64653</strain>
    </source>
</reference>
<feature type="coiled-coil region" evidence="1">
    <location>
        <begin position="31"/>
        <end position="87"/>
    </location>
</feature>
<protein>
    <submittedName>
        <fullName evidence="3">Uncharacterized protein</fullName>
    </submittedName>
</protein>
<dbReference type="Proteomes" id="UP001498476">
    <property type="component" value="Unassembled WGS sequence"/>
</dbReference>
<dbReference type="EMBL" id="JAZAVJ010000153">
    <property type="protein sequence ID" value="KAK7409367.1"/>
    <property type="molecule type" value="Genomic_DNA"/>
</dbReference>
<accession>A0ABR1GV34</accession>
<organism evidence="3 4">
    <name type="scientific">Neonectria punicea</name>
    <dbReference type="NCBI Taxonomy" id="979145"/>
    <lineage>
        <taxon>Eukaryota</taxon>
        <taxon>Fungi</taxon>
        <taxon>Dikarya</taxon>
        <taxon>Ascomycota</taxon>
        <taxon>Pezizomycotina</taxon>
        <taxon>Sordariomycetes</taxon>
        <taxon>Hypocreomycetidae</taxon>
        <taxon>Hypocreales</taxon>
        <taxon>Nectriaceae</taxon>
        <taxon>Neonectria</taxon>
    </lineage>
</organism>
<sequence>MGQRPLTLQVQKELVEENGDLVETKVGNIINEELKALGEKYRDELAQVQREMRETHDAKDVEMQESLEIYRAEIMKLRESARSAQDDLHYKSRNDARAAESLRVGLREMRSNMERMRDSQDQRYEETLDKQKQEFEDATMRIKAE</sequence>
<comment type="caution">
    <text evidence="3">The sequence shown here is derived from an EMBL/GenBank/DDBJ whole genome shotgun (WGS) entry which is preliminary data.</text>
</comment>
<name>A0ABR1GV34_9HYPO</name>
<evidence type="ECO:0000256" key="1">
    <source>
        <dbReference type="SAM" id="Coils"/>
    </source>
</evidence>
<gene>
    <name evidence="3" type="ORF">QQX98_008429</name>
</gene>